<dbReference type="AlphaFoldDB" id="A0A6F8ZDJ4"/>
<dbReference type="KEGG" id="hfv:R50_0224"/>
<feature type="domain" description="Rhodanese" evidence="1">
    <location>
        <begin position="71"/>
        <end position="151"/>
    </location>
</feature>
<gene>
    <name evidence="2" type="ORF">R50_0224</name>
</gene>
<proteinExistence type="predicted"/>
<reference evidence="2 3" key="1">
    <citation type="submission" date="2020-02" db="EMBL/GenBank/DDBJ databases">
        <authorList>
            <person name="Hogendoorn C."/>
        </authorList>
    </citation>
    <scope>NUCLEOTIDE SEQUENCE [LARGE SCALE GENOMIC DNA]</scope>
    <source>
        <strain evidence="2">R501</strain>
    </source>
</reference>
<organism evidence="2 3">
    <name type="scientific">Candidatus Hydrogenisulfobacillus filiaventi</name>
    <dbReference type="NCBI Taxonomy" id="2707344"/>
    <lineage>
        <taxon>Bacteria</taxon>
        <taxon>Bacillati</taxon>
        <taxon>Bacillota</taxon>
        <taxon>Clostridia</taxon>
        <taxon>Eubacteriales</taxon>
        <taxon>Clostridiales Family XVII. Incertae Sedis</taxon>
        <taxon>Candidatus Hydrogenisulfobacillus</taxon>
    </lineage>
</organism>
<dbReference type="InterPro" id="IPR036873">
    <property type="entry name" value="Rhodanese-like_dom_sf"/>
</dbReference>
<dbReference type="Gene3D" id="3.40.250.10">
    <property type="entry name" value="Rhodanese-like domain"/>
    <property type="match status" value="1"/>
</dbReference>
<dbReference type="InterPro" id="IPR001763">
    <property type="entry name" value="Rhodanese-like_dom"/>
</dbReference>
<keyword evidence="3" id="KW-1185">Reference proteome</keyword>
<dbReference type="PROSITE" id="PS50206">
    <property type="entry name" value="RHODANESE_3"/>
    <property type="match status" value="1"/>
</dbReference>
<sequence length="152" mass="15982">MAVYPVELAPAVAEQVEALAAARGQRPEAVLALAATVYTTLLTTVQVPGVVFLTPGELAERLARGWAPTMVDVDQPAEYAALHLVGSRNLPLTELLVRQQELADAGDLLLLCKAGIRSGLAAAQLSCQRGRLFVLAGGLAAWMAEGRPLGRD</sequence>
<evidence type="ECO:0000313" key="2">
    <source>
        <dbReference type="EMBL" id="CAB1127730.1"/>
    </source>
</evidence>
<accession>A0A6F8ZDJ4</accession>
<name>A0A6F8ZDJ4_9FIRM</name>
<evidence type="ECO:0000313" key="3">
    <source>
        <dbReference type="Proteomes" id="UP000503399"/>
    </source>
</evidence>
<protein>
    <submittedName>
        <fullName evidence="2">Putative Rhodanese domain-containing protein</fullName>
    </submittedName>
</protein>
<dbReference type="SUPFAM" id="SSF52821">
    <property type="entry name" value="Rhodanese/Cell cycle control phosphatase"/>
    <property type="match status" value="1"/>
</dbReference>
<dbReference type="Pfam" id="PF00581">
    <property type="entry name" value="Rhodanese"/>
    <property type="match status" value="1"/>
</dbReference>
<dbReference type="SMART" id="SM00450">
    <property type="entry name" value="RHOD"/>
    <property type="match status" value="1"/>
</dbReference>
<dbReference type="EMBL" id="LR778114">
    <property type="protein sequence ID" value="CAB1127730.1"/>
    <property type="molecule type" value="Genomic_DNA"/>
</dbReference>
<evidence type="ECO:0000259" key="1">
    <source>
        <dbReference type="PROSITE" id="PS50206"/>
    </source>
</evidence>
<dbReference type="Proteomes" id="UP000503399">
    <property type="component" value="Chromosome"/>
</dbReference>